<dbReference type="InterPro" id="IPR007115">
    <property type="entry name" value="6-PTP_synth/QueD"/>
</dbReference>
<dbReference type="GO" id="GO:0070497">
    <property type="term" value="F:6-carboxytetrahydropterin synthase activity"/>
    <property type="evidence" value="ECO:0007669"/>
    <property type="project" value="UniProtKB-EC"/>
</dbReference>
<evidence type="ECO:0000313" key="6">
    <source>
        <dbReference type="Proteomes" id="UP000077275"/>
    </source>
</evidence>
<dbReference type="GO" id="GO:0046872">
    <property type="term" value="F:metal ion binding"/>
    <property type="evidence" value="ECO:0007669"/>
    <property type="project" value="UniProtKB-KW"/>
</dbReference>
<keyword evidence="3" id="KW-0862">Zinc</keyword>
<dbReference type="PANTHER" id="PTHR12589">
    <property type="entry name" value="PYRUVOYL TETRAHYDROBIOPTERIN SYNTHASE"/>
    <property type="match status" value="1"/>
</dbReference>
<dbReference type="EMBL" id="LWMW01000022">
    <property type="protein sequence ID" value="KZX17644.1"/>
    <property type="molecule type" value="Genomic_DNA"/>
</dbReference>
<name>A0A166FGC1_9EURY</name>
<dbReference type="Proteomes" id="UP000077275">
    <property type="component" value="Unassembled WGS sequence"/>
</dbReference>
<keyword evidence="4 5" id="KW-0456">Lyase</keyword>
<dbReference type="RefSeq" id="WP_067257411.1">
    <property type="nucleotide sequence ID" value="NZ_LWMW01000022.1"/>
</dbReference>
<keyword evidence="6" id="KW-1185">Reference proteome</keyword>
<evidence type="ECO:0000256" key="3">
    <source>
        <dbReference type="ARBA" id="ARBA00022833"/>
    </source>
</evidence>
<comment type="cofactor">
    <cofactor evidence="1">
        <name>Zn(2+)</name>
        <dbReference type="ChEBI" id="CHEBI:29105"/>
    </cofactor>
</comment>
<comment type="caution">
    <text evidence="5">The sequence shown here is derived from an EMBL/GenBank/DDBJ whole genome shotgun (WGS) entry which is preliminary data.</text>
</comment>
<reference evidence="5 6" key="1">
    <citation type="submission" date="2016-04" db="EMBL/GenBank/DDBJ databases">
        <title>Genome sequence of Methanobrevibacter cuticularis DSM 11139.</title>
        <authorList>
            <person name="Poehlein A."/>
            <person name="Seedorf H."/>
            <person name="Daniel R."/>
        </authorList>
    </citation>
    <scope>NUCLEOTIDE SEQUENCE [LARGE SCALE GENOMIC DNA]</scope>
    <source>
        <strain evidence="5 6">DSM 11139</strain>
    </source>
</reference>
<evidence type="ECO:0000256" key="2">
    <source>
        <dbReference type="ARBA" id="ARBA00022723"/>
    </source>
</evidence>
<organism evidence="5 6">
    <name type="scientific">Methanobrevibacter cuticularis</name>
    <dbReference type="NCBI Taxonomy" id="47311"/>
    <lineage>
        <taxon>Archaea</taxon>
        <taxon>Methanobacteriati</taxon>
        <taxon>Methanobacteriota</taxon>
        <taxon>Methanomada group</taxon>
        <taxon>Methanobacteria</taxon>
        <taxon>Methanobacteriales</taxon>
        <taxon>Methanobacteriaceae</taxon>
        <taxon>Methanobrevibacter</taxon>
    </lineage>
</organism>
<dbReference type="InterPro" id="IPR038418">
    <property type="entry name" value="6-PTP_synth/QueD_sf"/>
</dbReference>
<dbReference type="AlphaFoldDB" id="A0A166FGC1"/>
<accession>A0A166FGC1</accession>
<dbReference type="Gene3D" id="3.30.479.10">
    <property type="entry name" value="6-pyruvoyl tetrahydropterin synthase/QueD"/>
    <property type="match status" value="1"/>
</dbReference>
<sequence length="172" mass="19837">MKIMINGINANLRFSSAHIIPAHDSCGFIHGHSYFVDVEIEGNRSGDYDFVVDFKDVKKSVRTICKQLDHRVLIPINNNNMNFKDLGDSNNLKTLDFENRKYVEFNIENKYYKFPMEDCVLLPLKHSSAEDLSQYFAYKVFEDLIKKSYEIDSVSVCVNEGIGQGAFFKKTK</sequence>
<evidence type="ECO:0000256" key="4">
    <source>
        <dbReference type="ARBA" id="ARBA00023239"/>
    </source>
</evidence>
<proteinExistence type="predicted"/>
<dbReference type="PANTHER" id="PTHR12589:SF7">
    <property type="entry name" value="6-PYRUVOYL TETRAHYDROBIOPTERIN SYNTHASE"/>
    <property type="match status" value="1"/>
</dbReference>
<dbReference type="SUPFAM" id="SSF55620">
    <property type="entry name" value="Tetrahydrobiopterin biosynthesis enzymes-like"/>
    <property type="match status" value="1"/>
</dbReference>
<gene>
    <name evidence="5" type="primary">queD</name>
    <name evidence="5" type="ORF">MBCUT_01220</name>
</gene>
<dbReference type="EC" id="4.1.2.50" evidence="5"/>
<dbReference type="PATRIC" id="fig|47311.3.peg.126"/>
<evidence type="ECO:0000313" key="5">
    <source>
        <dbReference type="EMBL" id="KZX17644.1"/>
    </source>
</evidence>
<keyword evidence="2" id="KW-0479">Metal-binding</keyword>
<protein>
    <submittedName>
        <fullName evidence="5">6-carboxy-5,6,7,8-tetrahydropterin synthase</fullName>
        <ecNumber evidence="5">4.1.2.50</ecNumber>
    </submittedName>
</protein>
<evidence type="ECO:0000256" key="1">
    <source>
        <dbReference type="ARBA" id="ARBA00001947"/>
    </source>
</evidence>
<dbReference type="OrthoDB" id="6529at2157"/>
<dbReference type="STRING" id="47311.MBCUT_01220"/>
<dbReference type="Pfam" id="PF01242">
    <property type="entry name" value="PTPS"/>
    <property type="match status" value="1"/>
</dbReference>